<comment type="caution">
    <text evidence="2">The sequence shown here is derived from an EMBL/GenBank/DDBJ whole genome shotgun (WGS) entry which is preliminary data.</text>
</comment>
<feature type="domain" description="DUF6985" evidence="1">
    <location>
        <begin position="7"/>
        <end position="169"/>
    </location>
</feature>
<sequence>MDWKRWYSELEQDDEAWEVSEEVVLRGVAQLFFCGQNSRVEVEFIVKADSEEQAQAIQEPTEKQKRIWEQYMSYASTIHSQILKSIHHHYTSIVEKYRNAYSSWGEDLDEYAPYVERAEQLLERLQPVSILISDASEEDELYLNFSCSWDREHGLGVHIKQMKVEHIQGAYTLYDLE</sequence>
<dbReference type="Proteomes" id="UP001242811">
    <property type="component" value="Unassembled WGS sequence"/>
</dbReference>
<dbReference type="RefSeq" id="WP_152379759.1">
    <property type="nucleotide sequence ID" value="NZ_CP045298.1"/>
</dbReference>
<gene>
    <name evidence="2" type="ORF">QOZ95_002314</name>
</gene>
<reference evidence="2 3" key="1">
    <citation type="submission" date="2023-07" db="EMBL/GenBank/DDBJ databases">
        <title>Genomic Encyclopedia of Type Strains, Phase IV (KMG-IV): sequencing the most valuable type-strain genomes for metagenomic binning, comparative biology and taxonomic classification.</title>
        <authorList>
            <person name="Goeker M."/>
        </authorList>
    </citation>
    <scope>NUCLEOTIDE SEQUENCE [LARGE SCALE GENOMIC DNA]</scope>
    <source>
        <strain evidence="2 3">DSM 14914</strain>
    </source>
</reference>
<name>A0ABU0KXH9_9BACL</name>
<protein>
    <recommendedName>
        <fullName evidence="1">DUF6985 domain-containing protein</fullName>
    </recommendedName>
</protein>
<keyword evidence="3" id="KW-1185">Reference proteome</keyword>
<accession>A0ABU0KXH9</accession>
<evidence type="ECO:0000313" key="2">
    <source>
        <dbReference type="EMBL" id="MDQ0494151.1"/>
    </source>
</evidence>
<organism evidence="2 3">
    <name type="scientific">Paenibacillus brasilensis</name>
    <dbReference type="NCBI Taxonomy" id="128574"/>
    <lineage>
        <taxon>Bacteria</taxon>
        <taxon>Bacillati</taxon>
        <taxon>Bacillota</taxon>
        <taxon>Bacilli</taxon>
        <taxon>Bacillales</taxon>
        <taxon>Paenibacillaceae</taxon>
        <taxon>Paenibacillus</taxon>
    </lineage>
</organism>
<dbReference type="EMBL" id="JAUSWA010000011">
    <property type="protein sequence ID" value="MDQ0494151.1"/>
    <property type="molecule type" value="Genomic_DNA"/>
</dbReference>
<evidence type="ECO:0000259" key="1">
    <source>
        <dbReference type="Pfam" id="PF22481"/>
    </source>
</evidence>
<dbReference type="InterPro" id="IPR054254">
    <property type="entry name" value="DUF6985"/>
</dbReference>
<dbReference type="Pfam" id="PF22481">
    <property type="entry name" value="DUF6985"/>
    <property type="match status" value="1"/>
</dbReference>
<proteinExistence type="predicted"/>
<evidence type="ECO:0000313" key="3">
    <source>
        <dbReference type="Proteomes" id="UP001242811"/>
    </source>
</evidence>